<comment type="caution">
    <text evidence="1">The sequence shown here is derived from an EMBL/GenBank/DDBJ whole genome shotgun (WGS) entry which is preliminary data.</text>
</comment>
<gene>
    <name evidence="1" type="ORF">O181_066481</name>
</gene>
<proteinExistence type="predicted"/>
<dbReference type="AlphaFoldDB" id="A0A9Q3I285"/>
<dbReference type="Proteomes" id="UP000765509">
    <property type="component" value="Unassembled WGS sequence"/>
</dbReference>
<name>A0A9Q3I285_9BASI</name>
<evidence type="ECO:0000313" key="2">
    <source>
        <dbReference type="Proteomes" id="UP000765509"/>
    </source>
</evidence>
<sequence>MTIIYKEAKHHTNSNGLRRWQLDNFKSNPAYDPEVAAKIPIHFMKIDRGRTSDFLNGHKEVIPQTVETLIQKEHKLPYWEYVPQNCIMNSSLQY</sequence>
<keyword evidence="2" id="KW-1185">Reference proteome</keyword>
<accession>A0A9Q3I285</accession>
<protein>
    <submittedName>
        <fullName evidence="1">Uncharacterized protein</fullName>
    </submittedName>
</protein>
<organism evidence="1 2">
    <name type="scientific">Austropuccinia psidii MF-1</name>
    <dbReference type="NCBI Taxonomy" id="1389203"/>
    <lineage>
        <taxon>Eukaryota</taxon>
        <taxon>Fungi</taxon>
        <taxon>Dikarya</taxon>
        <taxon>Basidiomycota</taxon>
        <taxon>Pucciniomycotina</taxon>
        <taxon>Pucciniomycetes</taxon>
        <taxon>Pucciniales</taxon>
        <taxon>Sphaerophragmiaceae</taxon>
        <taxon>Austropuccinia</taxon>
    </lineage>
</organism>
<reference evidence="1" key="1">
    <citation type="submission" date="2021-03" db="EMBL/GenBank/DDBJ databases">
        <title>Draft genome sequence of rust myrtle Austropuccinia psidii MF-1, a brazilian biotype.</title>
        <authorList>
            <person name="Quecine M.C."/>
            <person name="Pachon D.M.R."/>
            <person name="Bonatelli M.L."/>
            <person name="Correr F.H."/>
            <person name="Franceschini L.M."/>
            <person name="Leite T.F."/>
            <person name="Margarido G.R.A."/>
            <person name="Almeida C.A."/>
            <person name="Ferrarezi J.A."/>
            <person name="Labate C.A."/>
        </authorList>
    </citation>
    <scope>NUCLEOTIDE SEQUENCE</scope>
    <source>
        <strain evidence="1">MF-1</strain>
    </source>
</reference>
<dbReference type="EMBL" id="AVOT02032929">
    <property type="protein sequence ID" value="MBW0526766.1"/>
    <property type="molecule type" value="Genomic_DNA"/>
</dbReference>
<evidence type="ECO:0000313" key="1">
    <source>
        <dbReference type="EMBL" id="MBW0526766.1"/>
    </source>
</evidence>